<dbReference type="InterPro" id="IPR027791">
    <property type="entry name" value="Galactosyl_T_C"/>
</dbReference>
<dbReference type="GO" id="GO:0016757">
    <property type="term" value="F:glycosyltransferase activity"/>
    <property type="evidence" value="ECO:0007669"/>
    <property type="project" value="UniProtKB-KW"/>
</dbReference>
<dbReference type="EMBL" id="OBQK01000008">
    <property type="protein sequence ID" value="SOC56501.1"/>
    <property type="molecule type" value="Genomic_DNA"/>
</dbReference>
<dbReference type="SUPFAM" id="SSF53448">
    <property type="entry name" value="Nucleotide-diphospho-sugar transferases"/>
    <property type="match status" value="1"/>
</dbReference>
<dbReference type="PANTHER" id="PTHR43179:SF12">
    <property type="entry name" value="GALACTOFURANOSYLTRANSFERASE GLFT2"/>
    <property type="match status" value="1"/>
</dbReference>
<dbReference type="AlphaFoldDB" id="A0A285VV36"/>
<dbReference type="Pfam" id="PF02709">
    <property type="entry name" value="Glyco_transf_7C"/>
    <property type="match status" value="1"/>
</dbReference>
<evidence type="ECO:0000256" key="2">
    <source>
        <dbReference type="ARBA" id="ARBA00006739"/>
    </source>
</evidence>
<organism evidence="6 7">
    <name type="scientific">Ornithinimicrobium cerasi</name>
    <dbReference type="NCBI Taxonomy" id="2248773"/>
    <lineage>
        <taxon>Bacteria</taxon>
        <taxon>Bacillati</taxon>
        <taxon>Actinomycetota</taxon>
        <taxon>Actinomycetes</taxon>
        <taxon>Micrococcales</taxon>
        <taxon>Ornithinimicrobiaceae</taxon>
        <taxon>Ornithinimicrobium</taxon>
    </lineage>
</organism>
<dbReference type="Gene3D" id="3.90.550.10">
    <property type="entry name" value="Spore Coat Polysaccharide Biosynthesis Protein SpsA, Chain A"/>
    <property type="match status" value="1"/>
</dbReference>
<comment type="pathway">
    <text evidence="1">Cell wall biogenesis; cell wall polysaccharide biosynthesis.</text>
</comment>
<evidence type="ECO:0000313" key="6">
    <source>
        <dbReference type="EMBL" id="SOC56501.1"/>
    </source>
</evidence>
<evidence type="ECO:0000259" key="5">
    <source>
        <dbReference type="Pfam" id="PF02709"/>
    </source>
</evidence>
<reference evidence="7" key="1">
    <citation type="submission" date="2017-08" db="EMBL/GenBank/DDBJ databases">
        <authorList>
            <person name="Varghese N."/>
            <person name="Submissions S."/>
        </authorList>
    </citation>
    <scope>NUCLEOTIDE SEQUENCE [LARGE SCALE GENOMIC DNA]</scope>
    <source>
        <strain evidence="7">USBA17B2</strain>
    </source>
</reference>
<gene>
    <name evidence="6" type="ORF">SAMN05421879_1083</name>
</gene>
<keyword evidence="3" id="KW-0328">Glycosyltransferase</keyword>
<evidence type="ECO:0000256" key="1">
    <source>
        <dbReference type="ARBA" id="ARBA00004776"/>
    </source>
</evidence>
<evidence type="ECO:0000256" key="4">
    <source>
        <dbReference type="ARBA" id="ARBA00022679"/>
    </source>
</evidence>
<sequence>MREHIAVLTMTRGRHEQLLGQVDGLSVGSRPPFMHSVVSMGDRDLTRGRLPLGTDRWRTVVRPVPTDRRALPLAAARNLAAQEAIDGGAEVLVFLDGDIIPGSRTLERYAEVLTGPRASVGLGHVDGPVLWCGPILQLEPLEPGAVGYPMRRLNTLARRTPGTPRVRVGEVRVEKRWELFRALAFAMTTEDFLATGGFHPGYTGHGLEDADFAEVVRRAGGTMAWVGGATAYLQPGQQVAPEHEVRIAANHARIWRERWDESANHPWLARLVAEGRLTRGQDGSYSLAA</sequence>
<dbReference type="InterPro" id="IPR029044">
    <property type="entry name" value="Nucleotide-diphossugar_trans"/>
</dbReference>
<dbReference type="Proteomes" id="UP000219688">
    <property type="component" value="Unassembled WGS sequence"/>
</dbReference>
<protein>
    <submittedName>
        <fullName evidence="6">Glycosyltransferase, GT2 family</fullName>
    </submittedName>
</protein>
<keyword evidence="7" id="KW-1185">Reference proteome</keyword>
<proteinExistence type="inferred from homology"/>
<keyword evidence="4 6" id="KW-0808">Transferase</keyword>
<evidence type="ECO:0000256" key="3">
    <source>
        <dbReference type="ARBA" id="ARBA00022676"/>
    </source>
</evidence>
<feature type="domain" description="Galactosyltransferase C-terminal" evidence="5">
    <location>
        <begin position="172"/>
        <end position="227"/>
    </location>
</feature>
<evidence type="ECO:0000313" key="7">
    <source>
        <dbReference type="Proteomes" id="UP000219688"/>
    </source>
</evidence>
<name>A0A285VV36_9MICO</name>
<dbReference type="PANTHER" id="PTHR43179">
    <property type="entry name" value="RHAMNOSYLTRANSFERASE WBBL"/>
    <property type="match status" value="1"/>
</dbReference>
<accession>A0A285VV36</accession>
<comment type="similarity">
    <text evidence="2">Belongs to the glycosyltransferase 2 family.</text>
</comment>